<keyword evidence="1" id="KW-0805">Transcription regulation</keyword>
<dbReference type="Proteomes" id="UP000238348">
    <property type="component" value="Chromosome"/>
</dbReference>
<evidence type="ECO:0000313" key="8">
    <source>
        <dbReference type="Proteomes" id="UP000238348"/>
    </source>
</evidence>
<evidence type="ECO:0000256" key="4">
    <source>
        <dbReference type="PROSITE-ProRule" id="PRU00335"/>
    </source>
</evidence>
<dbReference type="SUPFAM" id="SSF46689">
    <property type="entry name" value="Homeodomain-like"/>
    <property type="match status" value="1"/>
</dbReference>
<dbReference type="AlphaFoldDB" id="A0A2L0F932"/>
<dbReference type="InterPro" id="IPR036271">
    <property type="entry name" value="Tet_transcr_reg_TetR-rel_C_sf"/>
</dbReference>
<sequence length="209" mass="22415">MARTAKDPRDDAPRRELRADAQRNRDKLLAAADAVFSERGADASLEDVARRAKVGIGTLYRHFPTREALLAAACDEGLLALANKSCSVAASVAPAEALGAFIEELVRHVSRYEGLAASFGVVLQSCSPGCQAATEEGRRQLARAQLTGEVRRDVEFDDVVCMVTAISLAATQSADATRRIPRLVSMFVDGLRARDRDVAPRPATRPALG</sequence>
<dbReference type="InterPro" id="IPR049445">
    <property type="entry name" value="TetR_SbtR-like_C"/>
</dbReference>
<accession>A0A2L0F932</accession>
<evidence type="ECO:0000313" key="7">
    <source>
        <dbReference type="EMBL" id="AUX48012.1"/>
    </source>
</evidence>
<name>A0A2L0F932_SORCE</name>
<feature type="region of interest" description="Disordered" evidence="5">
    <location>
        <begin position="1"/>
        <end position="23"/>
    </location>
</feature>
<dbReference type="PROSITE" id="PS50977">
    <property type="entry name" value="HTH_TETR_2"/>
    <property type="match status" value="1"/>
</dbReference>
<evidence type="ECO:0000256" key="5">
    <source>
        <dbReference type="SAM" id="MobiDB-lite"/>
    </source>
</evidence>
<dbReference type="Pfam" id="PF00440">
    <property type="entry name" value="TetR_N"/>
    <property type="match status" value="1"/>
</dbReference>
<feature type="DNA-binding region" description="H-T-H motif" evidence="4">
    <location>
        <begin position="44"/>
        <end position="63"/>
    </location>
</feature>
<reference evidence="7 8" key="1">
    <citation type="submission" date="2015-09" db="EMBL/GenBank/DDBJ databases">
        <title>Sorangium comparison.</title>
        <authorList>
            <person name="Zaburannyi N."/>
            <person name="Bunk B."/>
            <person name="Overmann J."/>
            <person name="Mueller R."/>
        </authorList>
    </citation>
    <scope>NUCLEOTIDE SEQUENCE [LARGE SCALE GENOMIC DNA]</scope>
    <source>
        <strain evidence="7 8">So ce26</strain>
    </source>
</reference>
<evidence type="ECO:0000259" key="6">
    <source>
        <dbReference type="PROSITE" id="PS50977"/>
    </source>
</evidence>
<dbReference type="PRINTS" id="PR00455">
    <property type="entry name" value="HTHTETR"/>
</dbReference>
<evidence type="ECO:0000256" key="2">
    <source>
        <dbReference type="ARBA" id="ARBA00023125"/>
    </source>
</evidence>
<dbReference type="PANTHER" id="PTHR30055:SF234">
    <property type="entry name" value="HTH-TYPE TRANSCRIPTIONAL REGULATOR BETI"/>
    <property type="match status" value="1"/>
</dbReference>
<evidence type="ECO:0000256" key="3">
    <source>
        <dbReference type="ARBA" id="ARBA00023163"/>
    </source>
</evidence>
<dbReference type="SUPFAM" id="SSF48498">
    <property type="entry name" value="Tetracyclin repressor-like, C-terminal domain"/>
    <property type="match status" value="1"/>
</dbReference>
<evidence type="ECO:0000256" key="1">
    <source>
        <dbReference type="ARBA" id="ARBA00023015"/>
    </source>
</evidence>
<dbReference type="Gene3D" id="1.10.357.10">
    <property type="entry name" value="Tetracycline Repressor, domain 2"/>
    <property type="match status" value="1"/>
</dbReference>
<dbReference type="InterPro" id="IPR001647">
    <property type="entry name" value="HTH_TetR"/>
</dbReference>
<dbReference type="InterPro" id="IPR009057">
    <property type="entry name" value="Homeodomain-like_sf"/>
</dbReference>
<dbReference type="RefSeq" id="WP_104985929.1">
    <property type="nucleotide sequence ID" value="NZ_CP012673.1"/>
</dbReference>
<dbReference type="InterPro" id="IPR050109">
    <property type="entry name" value="HTH-type_TetR-like_transc_reg"/>
</dbReference>
<gene>
    <name evidence="7" type="primary">tetR</name>
    <name evidence="7" type="ORF">SOCE26_095380</name>
</gene>
<dbReference type="GO" id="GO:0000976">
    <property type="term" value="F:transcription cis-regulatory region binding"/>
    <property type="evidence" value="ECO:0007669"/>
    <property type="project" value="TreeGrafter"/>
</dbReference>
<dbReference type="GO" id="GO:0003700">
    <property type="term" value="F:DNA-binding transcription factor activity"/>
    <property type="evidence" value="ECO:0007669"/>
    <property type="project" value="TreeGrafter"/>
</dbReference>
<keyword evidence="2 4" id="KW-0238">DNA-binding</keyword>
<dbReference type="Pfam" id="PF21597">
    <property type="entry name" value="TetR_C_43"/>
    <property type="match status" value="1"/>
</dbReference>
<proteinExistence type="predicted"/>
<keyword evidence="3" id="KW-0804">Transcription</keyword>
<feature type="domain" description="HTH tetR-type" evidence="6">
    <location>
        <begin position="22"/>
        <end position="81"/>
    </location>
</feature>
<dbReference type="PANTHER" id="PTHR30055">
    <property type="entry name" value="HTH-TYPE TRANSCRIPTIONAL REGULATOR RUTR"/>
    <property type="match status" value="1"/>
</dbReference>
<organism evidence="7 8">
    <name type="scientific">Sorangium cellulosum</name>
    <name type="common">Polyangium cellulosum</name>
    <dbReference type="NCBI Taxonomy" id="56"/>
    <lineage>
        <taxon>Bacteria</taxon>
        <taxon>Pseudomonadati</taxon>
        <taxon>Myxococcota</taxon>
        <taxon>Polyangia</taxon>
        <taxon>Polyangiales</taxon>
        <taxon>Polyangiaceae</taxon>
        <taxon>Sorangium</taxon>
    </lineage>
</organism>
<dbReference type="OrthoDB" id="5293556at2"/>
<dbReference type="EMBL" id="CP012673">
    <property type="protein sequence ID" value="AUX48012.1"/>
    <property type="molecule type" value="Genomic_DNA"/>
</dbReference>
<protein>
    <submittedName>
        <fullName evidence="7">TetR family transcriptional regulator</fullName>
    </submittedName>
</protein>